<feature type="compositionally biased region" description="Polar residues" evidence="1">
    <location>
        <begin position="44"/>
        <end position="67"/>
    </location>
</feature>
<sequence>MRTRRRGGGSGTPSSSNSSTTTPARAAATNPAASTAGGRVAKSPQPTSARKLTRAAQTSTRNPSQFIANGDEEEVVRATWESPMLVISGLGAEHWVLIRDGDQQSENASDNVNTESSKTSRQLSVDDDQKPHGPRLKGPGGEDLVEVVEEVLVEPPRRGFYQPPPQRGIVKKLIPRSSLGNSFNSATSTPTASPAKPSPRGQSRSGPQSRARRSEDDSESESESDSDGDGHTDEIQTPQNEEVRGPREIIDEGDLSDSEFPPPFLDRPPTPAEGECDDAADFIVKTRFAPLPDPQDFVRALTKLPPSARSTHILYRIAVNAQEALRAWQDEYLILDARTAPHANPPKKAATGGRVPIDPQVYEDMKEADLYGYVFDAKKPPGHQDPFRQRRGRSDTVGGRELRQRRARDALGEATEEEAASRRKHRCQYRK</sequence>
<keyword evidence="3" id="KW-1185">Reference proteome</keyword>
<name>A0A6G1I8V3_9PEZI</name>
<evidence type="ECO:0000256" key="1">
    <source>
        <dbReference type="SAM" id="MobiDB-lite"/>
    </source>
</evidence>
<dbReference type="Proteomes" id="UP000799640">
    <property type="component" value="Unassembled WGS sequence"/>
</dbReference>
<feature type="compositionally biased region" description="Acidic residues" evidence="1">
    <location>
        <begin position="143"/>
        <end position="152"/>
    </location>
</feature>
<dbReference type="AlphaFoldDB" id="A0A6G1I8V3"/>
<feature type="region of interest" description="Disordered" evidence="1">
    <location>
        <begin position="377"/>
        <end position="431"/>
    </location>
</feature>
<evidence type="ECO:0000313" key="2">
    <source>
        <dbReference type="EMBL" id="KAF2404546.1"/>
    </source>
</evidence>
<feature type="compositionally biased region" description="Basic and acidic residues" evidence="1">
    <location>
        <begin position="241"/>
        <end position="250"/>
    </location>
</feature>
<organism evidence="2 3">
    <name type="scientific">Trichodelitschia bisporula</name>
    <dbReference type="NCBI Taxonomy" id="703511"/>
    <lineage>
        <taxon>Eukaryota</taxon>
        <taxon>Fungi</taxon>
        <taxon>Dikarya</taxon>
        <taxon>Ascomycota</taxon>
        <taxon>Pezizomycotina</taxon>
        <taxon>Dothideomycetes</taxon>
        <taxon>Dothideomycetes incertae sedis</taxon>
        <taxon>Phaeotrichales</taxon>
        <taxon>Phaeotrichaceae</taxon>
        <taxon>Trichodelitschia</taxon>
    </lineage>
</organism>
<feature type="region of interest" description="Disordered" evidence="1">
    <location>
        <begin position="101"/>
        <end position="277"/>
    </location>
</feature>
<evidence type="ECO:0000313" key="3">
    <source>
        <dbReference type="Proteomes" id="UP000799640"/>
    </source>
</evidence>
<feature type="compositionally biased region" description="Acidic residues" evidence="1">
    <location>
        <begin position="216"/>
        <end position="227"/>
    </location>
</feature>
<feature type="compositionally biased region" description="Basic and acidic residues" evidence="1">
    <location>
        <begin position="385"/>
        <end position="411"/>
    </location>
</feature>
<feature type="compositionally biased region" description="Basic residues" evidence="1">
    <location>
        <begin position="422"/>
        <end position="431"/>
    </location>
</feature>
<feature type="region of interest" description="Disordered" evidence="1">
    <location>
        <begin position="1"/>
        <end position="71"/>
    </location>
</feature>
<feature type="compositionally biased region" description="Pro residues" evidence="1">
    <location>
        <begin position="260"/>
        <end position="271"/>
    </location>
</feature>
<dbReference type="OrthoDB" id="4115400at2759"/>
<dbReference type="EMBL" id="ML996688">
    <property type="protein sequence ID" value="KAF2404546.1"/>
    <property type="molecule type" value="Genomic_DNA"/>
</dbReference>
<feature type="compositionally biased region" description="Polar residues" evidence="1">
    <location>
        <begin position="104"/>
        <end position="123"/>
    </location>
</feature>
<feature type="compositionally biased region" description="Low complexity" evidence="1">
    <location>
        <begin position="185"/>
        <end position="199"/>
    </location>
</feature>
<gene>
    <name evidence="2" type="ORF">EJ06DRAFT_518930</name>
</gene>
<feature type="compositionally biased region" description="Low complexity" evidence="1">
    <location>
        <begin position="12"/>
        <end position="38"/>
    </location>
</feature>
<reference evidence="2" key="1">
    <citation type="journal article" date="2020" name="Stud. Mycol.">
        <title>101 Dothideomycetes genomes: a test case for predicting lifestyles and emergence of pathogens.</title>
        <authorList>
            <person name="Haridas S."/>
            <person name="Albert R."/>
            <person name="Binder M."/>
            <person name="Bloem J."/>
            <person name="Labutti K."/>
            <person name="Salamov A."/>
            <person name="Andreopoulos B."/>
            <person name="Baker S."/>
            <person name="Barry K."/>
            <person name="Bills G."/>
            <person name="Bluhm B."/>
            <person name="Cannon C."/>
            <person name="Castanera R."/>
            <person name="Culley D."/>
            <person name="Daum C."/>
            <person name="Ezra D."/>
            <person name="Gonzalez J."/>
            <person name="Henrissat B."/>
            <person name="Kuo A."/>
            <person name="Liang C."/>
            <person name="Lipzen A."/>
            <person name="Lutzoni F."/>
            <person name="Magnuson J."/>
            <person name="Mondo S."/>
            <person name="Nolan M."/>
            <person name="Ohm R."/>
            <person name="Pangilinan J."/>
            <person name="Park H.-J."/>
            <person name="Ramirez L."/>
            <person name="Alfaro M."/>
            <person name="Sun H."/>
            <person name="Tritt A."/>
            <person name="Yoshinaga Y."/>
            <person name="Zwiers L.-H."/>
            <person name="Turgeon B."/>
            <person name="Goodwin S."/>
            <person name="Spatafora J."/>
            <person name="Crous P."/>
            <person name="Grigoriev I."/>
        </authorList>
    </citation>
    <scope>NUCLEOTIDE SEQUENCE</scope>
    <source>
        <strain evidence="2">CBS 262.69</strain>
    </source>
</reference>
<accession>A0A6G1I8V3</accession>
<protein>
    <submittedName>
        <fullName evidence="2">Uncharacterized protein</fullName>
    </submittedName>
</protein>
<proteinExistence type="predicted"/>